<feature type="compositionally biased region" description="Basic and acidic residues" evidence="1">
    <location>
        <begin position="298"/>
        <end position="322"/>
    </location>
</feature>
<reference evidence="2" key="1">
    <citation type="journal article" date="2023" name="G3 (Bethesda)">
        <title>A reference genome for the long-term kleptoplast-retaining sea slug Elysia crispata morphotype clarki.</title>
        <authorList>
            <person name="Eastman K.E."/>
            <person name="Pendleton A.L."/>
            <person name="Shaikh M.A."/>
            <person name="Suttiyut T."/>
            <person name="Ogas R."/>
            <person name="Tomko P."/>
            <person name="Gavelis G."/>
            <person name="Widhalm J.R."/>
            <person name="Wisecaver J.H."/>
        </authorList>
    </citation>
    <scope>NUCLEOTIDE SEQUENCE</scope>
    <source>
        <strain evidence="2">ECLA1</strain>
    </source>
</reference>
<dbReference type="Proteomes" id="UP001283361">
    <property type="component" value="Unassembled WGS sequence"/>
</dbReference>
<feature type="compositionally biased region" description="Basic and acidic residues" evidence="1">
    <location>
        <begin position="216"/>
        <end position="233"/>
    </location>
</feature>
<feature type="compositionally biased region" description="Basic and acidic residues" evidence="1">
    <location>
        <begin position="259"/>
        <end position="277"/>
    </location>
</feature>
<evidence type="ECO:0000313" key="2">
    <source>
        <dbReference type="EMBL" id="KAK3777729.1"/>
    </source>
</evidence>
<feature type="compositionally biased region" description="Polar residues" evidence="1">
    <location>
        <begin position="126"/>
        <end position="157"/>
    </location>
</feature>
<dbReference type="AlphaFoldDB" id="A0AAE0ZXZ1"/>
<protein>
    <submittedName>
        <fullName evidence="2">Uncharacterized protein</fullName>
    </submittedName>
</protein>
<evidence type="ECO:0000313" key="3">
    <source>
        <dbReference type="Proteomes" id="UP001283361"/>
    </source>
</evidence>
<dbReference type="EMBL" id="JAWDGP010003066">
    <property type="protein sequence ID" value="KAK3777729.1"/>
    <property type="molecule type" value="Genomic_DNA"/>
</dbReference>
<evidence type="ECO:0000256" key="1">
    <source>
        <dbReference type="SAM" id="MobiDB-lite"/>
    </source>
</evidence>
<feature type="compositionally biased region" description="Basic and acidic residues" evidence="1">
    <location>
        <begin position="333"/>
        <end position="343"/>
    </location>
</feature>
<keyword evidence="3" id="KW-1185">Reference proteome</keyword>
<comment type="caution">
    <text evidence="2">The sequence shown here is derived from an EMBL/GenBank/DDBJ whole genome shotgun (WGS) entry which is preliminary data.</text>
</comment>
<accession>A0AAE0ZXZ1</accession>
<feature type="region of interest" description="Disordered" evidence="1">
    <location>
        <begin position="201"/>
        <end position="399"/>
    </location>
</feature>
<feature type="compositionally biased region" description="Basic residues" evidence="1">
    <location>
        <begin position="278"/>
        <end position="292"/>
    </location>
</feature>
<feature type="compositionally biased region" description="Basic and acidic residues" evidence="1">
    <location>
        <begin position="381"/>
        <end position="399"/>
    </location>
</feature>
<sequence>MASKLYPTLSSFYKAGNVGFGSELDAMLCGVPEEKLYRKPSRQRKELPLQISNTHSQLEAPQPAIDRADSLEFNRDPQFLPLSQDHREDESVTPPLSPSAPPLLEMLDMRLQQYLNVLLDTNDNSNIALPSEDNQTLFPPSTSNIDPDNGSDHTTVTLPLPPNVEVEESWLDEIRPDYDDFSTEEMADEILNNLNVVRDEDAKDHEKQKSLSLLKTPKDSQGRAFREEEERQKVQPHSQHQHMDHRHGHSHQRQTSQHSGDDNADIKNDQIPHDHHQQQHHHHRHHHHHRKSNGATRLQERESKNRGDIRLAGKAKRQESAERPPLGPNNESAGRDRRRDAYPHRVSNHVIRARHENGMSTTDLVEGQLESSRPIARRKSSSAEKENHHGSPGRADVHGEKADYNAWMTWRKQVNRQLATIILLKQQGKKVSVQTTDMRRKSLRQSSIDFVSQIATQSGSTTSLGGKPYVMYGIPRASLLPKNESAESKRGS</sequence>
<organism evidence="2 3">
    <name type="scientific">Elysia crispata</name>
    <name type="common">lettuce slug</name>
    <dbReference type="NCBI Taxonomy" id="231223"/>
    <lineage>
        <taxon>Eukaryota</taxon>
        <taxon>Metazoa</taxon>
        <taxon>Spiralia</taxon>
        <taxon>Lophotrochozoa</taxon>
        <taxon>Mollusca</taxon>
        <taxon>Gastropoda</taxon>
        <taxon>Heterobranchia</taxon>
        <taxon>Euthyneura</taxon>
        <taxon>Panpulmonata</taxon>
        <taxon>Sacoglossa</taxon>
        <taxon>Placobranchoidea</taxon>
        <taxon>Plakobranchidae</taxon>
        <taxon>Elysia</taxon>
    </lineage>
</organism>
<feature type="compositionally biased region" description="Basic residues" evidence="1">
    <location>
        <begin position="239"/>
        <end position="252"/>
    </location>
</feature>
<name>A0AAE0ZXZ1_9GAST</name>
<proteinExistence type="predicted"/>
<feature type="region of interest" description="Disordered" evidence="1">
    <location>
        <begin position="126"/>
        <end position="162"/>
    </location>
</feature>
<gene>
    <name evidence="2" type="ORF">RRG08_021839</name>
</gene>